<keyword evidence="2" id="KW-1185">Reference proteome</keyword>
<dbReference type="AlphaFoldDB" id="A0AAN6YRJ6"/>
<reference evidence="1" key="1">
    <citation type="journal article" date="2023" name="Mol. Phylogenet. Evol.">
        <title>Genome-scale phylogeny and comparative genomics of the fungal order Sordariales.</title>
        <authorList>
            <person name="Hensen N."/>
            <person name="Bonometti L."/>
            <person name="Westerberg I."/>
            <person name="Brannstrom I.O."/>
            <person name="Guillou S."/>
            <person name="Cros-Aarteil S."/>
            <person name="Calhoun S."/>
            <person name="Haridas S."/>
            <person name="Kuo A."/>
            <person name="Mondo S."/>
            <person name="Pangilinan J."/>
            <person name="Riley R."/>
            <person name="LaButti K."/>
            <person name="Andreopoulos B."/>
            <person name="Lipzen A."/>
            <person name="Chen C."/>
            <person name="Yan M."/>
            <person name="Daum C."/>
            <person name="Ng V."/>
            <person name="Clum A."/>
            <person name="Steindorff A."/>
            <person name="Ohm R.A."/>
            <person name="Martin F."/>
            <person name="Silar P."/>
            <person name="Natvig D.O."/>
            <person name="Lalanne C."/>
            <person name="Gautier V."/>
            <person name="Ament-Velasquez S.L."/>
            <person name="Kruys A."/>
            <person name="Hutchinson M.I."/>
            <person name="Powell A.J."/>
            <person name="Barry K."/>
            <person name="Miller A.N."/>
            <person name="Grigoriev I.V."/>
            <person name="Debuchy R."/>
            <person name="Gladieux P."/>
            <person name="Hiltunen Thoren M."/>
            <person name="Johannesson H."/>
        </authorList>
    </citation>
    <scope>NUCLEOTIDE SEQUENCE</scope>
    <source>
        <strain evidence="1">CBS 990.96</strain>
    </source>
</reference>
<name>A0AAN6YRJ6_9PEZI</name>
<dbReference type="Proteomes" id="UP001301958">
    <property type="component" value="Unassembled WGS sequence"/>
</dbReference>
<protein>
    <submittedName>
        <fullName evidence="1">Uncharacterized protein</fullName>
    </submittedName>
</protein>
<reference evidence="1" key="2">
    <citation type="submission" date="2023-05" db="EMBL/GenBank/DDBJ databases">
        <authorList>
            <consortium name="Lawrence Berkeley National Laboratory"/>
            <person name="Steindorff A."/>
            <person name="Hensen N."/>
            <person name="Bonometti L."/>
            <person name="Westerberg I."/>
            <person name="Brannstrom I.O."/>
            <person name="Guillou S."/>
            <person name="Cros-Aarteil S."/>
            <person name="Calhoun S."/>
            <person name="Haridas S."/>
            <person name="Kuo A."/>
            <person name="Mondo S."/>
            <person name="Pangilinan J."/>
            <person name="Riley R."/>
            <person name="Labutti K."/>
            <person name="Andreopoulos B."/>
            <person name="Lipzen A."/>
            <person name="Chen C."/>
            <person name="Yanf M."/>
            <person name="Daum C."/>
            <person name="Ng V."/>
            <person name="Clum A."/>
            <person name="Ohm R."/>
            <person name="Martin F."/>
            <person name="Silar P."/>
            <person name="Natvig D."/>
            <person name="Lalanne C."/>
            <person name="Gautier V."/>
            <person name="Ament-Velasquez S.L."/>
            <person name="Kruys A."/>
            <person name="Hutchinson M.I."/>
            <person name="Powell A.J."/>
            <person name="Barry K."/>
            <person name="Miller A.N."/>
            <person name="Grigoriev I.V."/>
            <person name="Debuchy R."/>
            <person name="Gladieux P."/>
            <person name="Thoren M.H."/>
            <person name="Johannesson H."/>
        </authorList>
    </citation>
    <scope>NUCLEOTIDE SEQUENCE</scope>
    <source>
        <strain evidence="1">CBS 990.96</strain>
    </source>
</reference>
<evidence type="ECO:0000313" key="2">
    <source>
        <dbReference type="Proteomes" id="UP001301958"/>
    </source>
</evidence>
<proteinExistence type="predicted"/>
<dbReference type="EMBL" id="MU865543">
    <property type="protein sequence ID" value="KAK4221477.1"/>
    <property type="molecule type" value="Genomic_DNA"/>
</dbReference>
<evidence type="ECO:0000313" key="1">
    <source>
        <dbReference type="EMBL" id="KAK4221477.1"/>
    </source>
</evidence>
<accession>A0AAN6YRJ6</accession>
<comment type="caution">
    <text evidence="1">The sequence shown here is derived from an EMBL/GenBank/DDBJ whole genome shotgun (WGS) entry which is preliminary data.</text>
</comment>
<gene>
    <name evidence="1" type="ORF">QBC38DRAFT_461440</name>
</gene>
<sequence>MSQPTPQTTTPHVAWFTRRRRVLDAIREVADEMRDEAFVEKQINQIEQASKLLQASQAGNEQHGVLKAARRWRLQVYQEYRVNWTDGERSMTHLAYNQRYSLVPFLCVPVSSMPESRRNPVVPSSNRQSKIAAAPAVTSNQSKELVGGSHTFSLYTTASIIPMKRSFFDSPPPGVRNLLMRSISPENFQAPFTIPETSTTVPTGHIDQPSVTGPAPQTLDQVKSVSEPLQRVSTSLAPSPDFIANIEERTKLLFENVWPTEDPMVWQELVWEAEYAQQAGTEKPFVLYLYQDCSDLITVDSLRRICELVEGYYAIDMSITSITVGYNSLSLEFTRLGRPSTMLKFKMFLDIWNWIQDWNASRGGTELDEGPILLCEYIEKRQREAFIASFPSQGKDKTADGN</sequence>
<organism evidence="1 2">
    <name type="scientific">Podospora fimiseda</name>
    <dbReference type="NCBI Taxonomy" id="252190"/>
    <lineage>
        <taxon>Eukaryota</taxon>
        <taxon>Fungi</taxon>
        <taxon>Dikarya</taxon>
        <taxon>Ascomycota</taxon>
        <taxon>Pezizomycotina</taxon>
        <taxon>Sordariomycetes</taxon>
        <taxon>Sordariomycetidae</taxon>
        <taxon>Sordariales</taxon>
        <taxon>Podosporaceae</taxon>
        <taxon>Podospora</taxon>
    </lineage>
</organism>